<organism evidence="2">
    <name type="scientific">Anopheles darlingi</name>
    <name type="common">Mosquito</name>
    <dbReference type="NCBI Taxonomy" id="43151"/>
    <lineage>
        <taxon>Eukaryota</taxon>
        <taxon>Metazoa</taxon>
        <taxon>Ecdysozoa</taxon>
        <taxon>Arthropoda</taxon>
        <taxon>Hexapoda</taxon>
        <taxon>Insecta</taxon>
        <taxon>Pterygota</taxon>
        <taxon>Neoptera</taxon>
        <taxon>Endopterygota</taxon>
        <taxon>Diptera</taxon>
        <taxon>Nematocera</taxon>
        <taxon>Culicoidea</taxon>
        <taxon>Culicidae</taxon>
        <taxon>Anophelinae</taxon>
        <taxon>Anopheles</taxon>
    </lineage>
</organism>
<keyword evidence="1" id="KW-0472">Membrane</keyword>
<accession>A0A2M4DBI1</accession>
<reference evidence="2" key="1">
    <citation type="submission" date="2018-01" db="EMBL/GenBank/DDBJ databases">
        <title>An insight into the sialome of Amazonian anophelines.</title>
        <authorList>
            <person name="Ribeiro J.M."/>
            <person name="Scarpassa V."/>
            <person name="Calvo E."/>
        </authorList>
    </citation>
    <scope>NUCLEOTIDE SEQUENCE</scope>
</reference>
<feature type="transmembrane region" description="Helical" evidence="1">
    <location>
        <begin position="12"/>
        <end position="36"/>
    </location>
</feature>
<dbReference type="AlphaFoldDB" id="A0A2M4DBI1"/>
<keyword evidence="1" id="KW-0812">Transmembrane</keyword>
<dbReference type="EMBL" id="GGFL01010727">
    <property type="protein sequence ID" value="MBW74905.1"/>
    <property type="molecule type" value="Transcribed_RNA"/>
</dbReference>
<name>A0A2M4DBI1_ANODA</name>
<proteinExistence type="predicted"/>
<sequence>MLVPQFFQEHSMFLLAGCVYLSLGTTSILSLGAGLYKLIITHLARRVHTLINWSCLDWHGMRGSVCRHFCLRFVGCWFISSIQNLASFLAEANSDSPVFHDQPVLRP</sequence>
<evidence type="ECO:0000256" key="1">
    <source>
        <dbReference type="SAM" id="Phobius"/>
    </source>
</evidence>
<keyword evidence="1" id="KW-1133">Transmembrane helix</keyword>
<protein>
    <submittedName>
        <fullName evidence="2">Putative secreted protein</fullName>
    </submittedName>
</protein>
<evidence type="ECO:0000313" key="2">
    <source>
        <dbReference type="EMBL" id="MBW74905.1"/>
    </source>
</evidence>